<feature type="compositionally biased region" description="Low complexity" evidence="10">
    <location>
        <begin position="326"/>
        <end position="339"/>
    </location>
</feature>
<feature type="domain" description="RRM" evidence="11">
    <location>
        <begin position="236"/>
        <end position="308"/>
    </location>
</feature>
<keyword evidence="13" id="KW-1185">Reference proteome</keyword>
<feature type="domain" description="RRM" evidence="11">
    <location>
        <begin position="119"/>
        <end position="189"/>
    </location>
</feature>
<dbReference type="InterPro" id="IPR027417">
    <property type="entry name" value="P-loop_NTPase"/>
</dbReference>
<accession>A0A0V0U6E5</accession>
<dbReference type="InterPro" id="IPR003960">
    <property type="entry name" value="ATPase_AAA_CS"/>
</dbReference>
<dbReference type="Pfam" id="PF00076">
    <property type="entry name" value="RRM_1"/>
    <property type="match status" value="2"/>
</dbReference>
<keyword evidence="7" id="KW-0647">Proteasome</keyword>
<name>A0A0V0U6E5_9BILA</name>
<dbReference type="GO" id="GO:0016887">
    <property type="term" value="F:ATP hydrolysis activity"/>
    <property type="evidence" value="ECO:0007669"/>
    <property type="project" value="InterPro"/>
</dbReference>
<dbReference type="SUPFAM" id="SSF54928">
    <property type="entry name" value="RNA-binding domain, RBD"/>
    <property type="match status" value="1"/>
</dbReference>
<feature type="region of interest" description="Disordered" evidence="10">
    <location>
        <begin position="386"/>
        <end position="427"/>
    </location>
</feature>
<dbReference type="STRING" id="144512.A0A0V0U6E5"/>
<evidence type="ECO:0000256" key="4">
    <source>
        <dbReference type="ARBA" id="ARBA00022490"/>
    </source>
</evidence>
<dbReference type="Proteomes" id="UP000055048">
    <property type="component" value="Unassembled WGS sequence"/>
</dbReference>
<organism evidence="12 13">
    <name type="scientific">Trichinella murrelli</name>
    <dbReference type="NCBI Taxonomy" id="144512"/>
    <lineage>
        <taxon>Eukaryota</taxon>
        <taxon>Metazoa</taxon>
        <taxon>Ecdysozoa</taxon>
        <taxon>Nematoda</taxon>
        <taxon>Enoplea</taxon>
        <taxon>Dorylaimia</taxon>
        <taxon>Trichinellida</taxon>
        <taxon>Trichinellidae</taxon>
        <taxon>Trichinella</taxon>
    </lineage>
</organism>
<dbReference type="PROSITE" id="PS50102">
    <property type="entry name" value="RRM"/>
    <property type="match status" value="2"/>
</dbReference>
<dbReference type="EMBL" id="JYDJ01000050">
    <property type="protein sequence ID" value="KRX46898.1"/>
    <property type="molecule type" value="Genomic_DNA"/>
</dbReference>
<keyword evidence="12" id="KW-0645">Protease</keyword>
<evidence type="ECO:0000256" key="10">
    <source>
        <dbReference type="SAM" id="MobiDB-lite"/>
    </source>
</evidence>
<evidence type="ECO:0000256" key="7">
    <source>
        <dbReference type="ARBA" id="ARBA00022942"/>
    </source>
</evidence>
<keyword evidence="5" id="KW-0547">Nucleotide-binding</keyword>
<dbReference type="SUPFAM" id="SSF52540">
    <property type="entry name" value="P-loop containing nucleoside triphosphate hydrolases"/>
    <property type="match status" value="1"/>
</dbReference>
<gene>
    <name evidence="12" type="primary">Srsf4</name>
    <name evidence="12" type="ORF">T05_15536</name>
</gene>
<comment type="caution">
    <text evidence="12">The sequence shown here is derived from an EMBL/GenBank/DDBJ whole genome shotgun (WGS) entry which is preliminary data.</text>
</comment>
<dbReference type="GO" id="GO:0005737">
    <property type="term" value="C:cytoplasm"/>
    <property type="evidence" value="ECO:0007669"/>
    <property type="project" value="UniProtKB-SubCell"/>
</dbReference>
<proteinExistence type="inferred from homology"/>
<dbReference type="Gene3D" id="3.40.50.300">
    <property type="entry name" value="P-loop containing nucleotide triphosphate hydrolases"/>
    <property type="match status" value="1"/>
</dbReference>
<dbReference type="FunFam" id="3.40.50.300:FF:000039">
    <property type="entry name" value="26S proteasome regulatory subunit 4"/>
    <property type="match status" value="1"/>
</dbReference>
<dbReference type="OrthoDB" id="10255768at2759"/>
<dbReference type="PANTHER" id="PTHR23073">
    <property type="entry name" value="26S PROTEASOME REGULATORY SUBUNIT"/>
    <property type="match status" value="1"/>
</dbReference>
<feature type="compositionally biased region" description="Basic and acidic residues" evidence="10">
    <location>
        <begin position="207"/>
        <end position="226"/>
    </location>
</feature>
<dbReference type="Pfam" id="PF17862">
    <property type="entry name" value="AAA_lid_3"/>
    <property type="match status" value="1"/>
</dbReference>
<feature type="region of interest" description="Disordered" evidence="10">
    <location>
        <begin position="201"/>
        <end position="228"/>
    </location>
</feature>
<dbReference type="GO" id="GO:0005634">
    <property type="term" value="C:nucleus"/>
    <property type="evidence" value="ECO:0007669"/>
    <property type="project" value="UniProtKB-SubCell"/>
</dbReference>
<comment type="similarity">
    <text evidence="3">Belongs to the AAA ATPase family.</text>
</comment>
<evidence type="ECO:0000256" key="3">
    <source>
        <dbReference type="ARBA" id="ARBA00006914"/>
    </source>
</evidence>
<protein>
    <submittedName>
        <fullName evidence="12">26S protease regulatory subunit 4</fullName>
    </submittedName>
</protein>
<dbReference type="GO" id="GO:0005524">
    <property type="term" value="F:ATP binding"/>
    <property type="evidence" value="ECO:0007669"/>
    <property type="project" value="UniProtKB-KW"/>
</dbReference>
<dbReference type="InterPro" id="IPR000504">
    <property type="entry name" value="RRM_dom"/>
</dbReference>
<evidence type="ECO:0000256" key="9">
    <source>
        <dbReference type="PROSITE-ProRule" id="PRU00176"/>
    </source>
</evidence>
<feature type="compositionally biased region" description="Basic and acidic residues" evidence="10">
    <location>
        <begin position="394"/>
        <end position="409"/>
    </location>
</feature>
<evidence type="ECO:0000313" key="13">
    <source>
        <dbReference type="Proteomes" id="UP000055048"/>
    </source>
</evidence>
<keyword evidence="4" id="KW-0963">Cytoplasm</keyword>
<dbReference type="PROSITE" id="PS00674">
    <property type="entry name" value="AAA"/>
    <property type="match status" value="1"/>
</dbReference>
<keyword evidence="6" id="KW-0067">ATP-binding</keyword>
<dbReference type="InterPro" id="IPR041569">
    <property type="entry name" value="AAA_lid_3"/>
</dbReference>
<evidence type="ECO:0000259" key="11">
    <source>
        <dbReference type="PROSITE" id="PS50102"/>
    </source>
</evidence>
<evidence type="ECO:0000256" key="5">
    <source>
        <dbReference type="ARBA" id="ARBA00022741"/>
    </source>
</evidence>
<evidence type="ECO:0000256" key="1">
    <source>
        <dbReference type="ARBA" id="ARBA00004123"/>
    </source>
</evidence>
<dbReference type="InterPro" id="IPR032501">
    <property type="entry name" value="Prot_ATP_ID_OB_2nd"/>
</dbReference>
<dbReference type="InterPro" id="IPR012677">
    <property type="entry name" value="Nucleotide-bd_a/b_plait_sf"/>
</dbReference>
<dbReference type="SMART" id="SM00382">
    <property type="entry name" value="AAA"/>
    <property type="match status" value="1"/>
</dbReference>
<reference evidence="12 13" key="1">
    <citation type="submission" date="2015-01" db="EMBL/GenBank/DDBJ databases">
        <title>Evolution of Trichinella species and genotypes.</title>
        <authorList>
            <person name="Korhonen P.K."/>
            <person name="Edoardo P."/>
            <person name="Giuseppe L.R."/>
            <person name="Gasser R.B."/>
        </authorList>
    </citation>
    <scope>NUCLEOTIDE SEQUENCE [LARGE SCALE GENOMIC DNA]</scope>
    <source>
        <strain evidence="12">ISS417</strain>
    </source>
</reference>
<dbReference type="InterPro" id="IPR035979">
    <property type="entry name" value="RBD_domain_sf"/>
</dbReference>
<dbReference type="FunFam" id="2.40.50.140:FF:000067">
    <property type="entry name" value="26S protease regulatory subunit 4"/>
    <property type="match status" value="1"/>
</dbReference>
<dbReference type="GO" id="GO:0006508">
    <property type="term" value="P:proteolysis"/>
    <property type="evidence" value="ECO:0007669"/>
    <property type="project" value="UniProtKB-KW"/>
</dbReference>
<dbReference type="InterPro" id="IPR012340">
    <property type="entry name" value="NA-bd_OB-fold"/>
</dbReference>
<dbReference type="InterPro" id="IPR003959">
    <property type="entry name" value="ATPase_AAA_core"/>
</dbReference>
<dbReference type="GO" id="GO:0003723">
    <property type="term" value="F:RNA binding"/>
    <property type="evidence" value="ECO:0007669"/>
    <property type="project" value="UniProtKB-UniRule"/>
</dbReference>
<dbReference type="CDD" id="cd19502">
    <property type="entry name" value="RecA-like_PAN_like"/>
    <property type="match status" value="1"/>
</dbReference>
<dbReference type="CDD" id="cd12337">
    <property type="entry name" value="RRM1_SRSF4_like"/>
    <property type="match status" value="1"/>
</dbReference>
<dbReference type="FunFam" id="1.10.8.60:FF:000007">
    <property type="entry name" value="26S proteasome regulatory subunit 4"/>
    <property type="match status" value="1"/>
</dbReference>
<dbReference type="Pfam" id="PF00004">
    <property type="entry name" value="AAA"/>
    <property type="match status" value="1"/>
</dbReference>
<dbReference type="Gene3D" id="3.30.70.330">
    <property type="match status" value="2"/>
</dbReference>
<evidence type="ECO:0000256" key="6">
    <source>
        <dbReference type="ARBA" id="ARBA00022840"/>
    </source>
</evidence>
<dbReference type="SMART" id="SM00360">
    <property type="entry name" value="RRM"/>
    <property type="match status" value="2"/>
</dbReference>
<evidence type="ECO:0000256" key="8">
    <source>
        <dbReference type="ARBA" id="ARBA00023242"/>
    </source>
</evidence>
<keyword evidence="8" id="KW-0539">Nucleus</keyword>
<dbReference type="InterPro" id="IPR003593">
    <property type="entry name" value="AAA+_ATPase"/>
</dbReference>
<dbReference type="GO" id="GO:0008233">
    <property type="term" value="F:peptidase activity"/>
    <property type="evidence" value="ECO:0007669"/>
    <property type="project" value="UniProtKB-KW"/>
</dbReference>
<comment type="subcellular location">
    <subcellularLocation>
        <location evidence="2">Cytoplasm</location>
    </subcellularLocation>
    <subcellularLocation>
        <location evidence="1">Nucleus</location>
    </subcellularLocation>
</comment>
<dbReference type="Pfam" id="PF16450">
    <property type="entry name" value="Prot_ATP_ID_OB_C"/>
    <property type="match status" value="1"/>
</dbReference>
<keyword evidence="9" id="KW-0694">RNA-binding</keyword>
<keyword evidence="12" id="KW-0378">Hydrolase</keyword>
<dbReference type="InterPro" id="IPR050221">
    <property type="entry name" value="26S_Proteasome_ATPase"/>
</dbReference>
<sequence>MKKTESFIQPMLGIITVLTLLIHRGGQWLNEETLKNSTQPNNKLSSVCDCCYKTRRRRRCKRSVVMMALQSVSQCASSASASSESLQPVCSIDDQFGRWEKGGCALFEISILTRTMESTRVYVGQLTSDIRENDLENFFKGYGRIREITLKNGYGFVEFDERRDADDAVHDLNGKPLLGEKIRVEMAHRFSRDRFASGRGGGFRGRYNGDRGYDRSRHGGRWERRRPVNPPRRSRYRLLVENLSSAISWRELKDFMNQAGEVCFTDVYPQRREGIVEFESSSAMENALKKLNGEELNGRRIRITEEKLDSNKSNRNRKSKSRESSRSSSSRGSSKSKQSADSETAEAKRKQHNNSSSANCMILLSELENPYCGDYYCTVVSVMGQQQSAHGHGFNRDKKDDKDKKRRYEPPIPTRVGKKKRRAKGPDAAVKLPHITPHARCRLKLLKAERIKDYLLLEEEFLKNIQIAKPQEERQEEERGKVDDLRGSPMAVGTLEEVIDDTHAIVSTSVGSEHYVTILSFVDKDQLEPGCTVLLNHKTHSVIGVLTDDTDPMVSVMKLEKAPKETYADVGGLDNQIQEIKESVELPLTHPELYEEMGIRPPKGVILYGAPGTGKTLLAKAVANQTSATFLRVVGSELIQKYLGDGPKLVRELFRVAEEHAPSIVFIDEIDAIGTKRYESNSGGEREIQRTMLELLNQLDGFDSRGDVKVIMATNRIETLDPALIRPGRIDRKIEFPLPDEVTIRKIFQIHTSRMTIADNVDFEEFIMAKDDLSGADIKAICTEAGLQALRDRRMKVTHEDFKKARESVLYRKKEGAPSGLYI</sequence>
<dbReference type="GO" id="GO:0000502">
    <property type="term" value="C:proteasome complex"/>
    <property type="evidence" value="ECO:0007669"/>
    <property type="project" value="UniProtKB-KW"/>
</dbReference>
<dbReference type="AlphaFoldDB" id="A0A0V0U6E5"/>
<evidence type="ECO:0000256" key="2">
    <source>
        <dbReference type="ARBA" id="ARBA00004496"/>
    </source>
</evidence>
<dbReference type="Gene3D" id="1.10.8.60">
    <property type="match status" value="1"/>
</dbReference>
<evidence type="ECO:0000313" key="12">
    <source>
        <dbReference type="EMBL" id="KRX46898.1"/>
    </source>
</evidence>
<feature type="region of interest" description="Disordered" evidence="10">
    <location>
        <begin position="304"/>
        <end position="355"/>
    </location>
</feature>
<dbReference type="Gene3D" id="2.40.50.140">
    <property type="entry name" value="Nucleic acid-binding proteins"/>
    <property type="match status" value="1"/>
</dbReference>